<protein>
    <submittedName>
        <fullName evidence="1">Uncharacterized protein</fullName>
    </submittedName>
</protein>
<gene>
    <name evidence="1" type="ORF">TBRA_LOCUS16082</name>
</gene>
<reference evidence="1 2" key="1">
    <citation type="submission" date="2020-02" db="EMBL/GenBank/DDBJ databases">
        <authorList>
            <person name="Ferguson B K."/>
        </authorList>
    </citation>
    <scope>NUCLEOTIDE SEQUENCE [LARGE SCALE GENOMIC DNA]</scope>
</reference>
<name>A0A6H5J381_9HYME</name>
<proteinExistence type="predicted"/>
<evidence type="ECO:0000313" key="2">
    <source>
        <dbReference type="Proteomes" id="UP000479190"/>
    </source>
</evidence>
<dbReference type="AlphaFoldDB" id="A0A6H5J381"/>
<dbReference type="Proteomes" id="UP000479190">
    <property type="component" value="Unassembled WGS sequence"/>
</dbReference>
<sequence>MSVRRCRTMLKPIRKLFQFNADLFSSERRAAAVRIYTYAYSICIILGQMFSSSTSDTHTLYIQMRTTSIARSPCTRVRQARIFIKLRGYTVDIRSCYTRSGTRYTSCRSIRGAAYGKQCAAARKSYARFTLVEPRRARARTHRPKGPRSSNEAKLLYCSS</sequence>
<organism evidence="1 2">
    <name type="scientific">Trichogramma brassicae</name>
    <dbReference type="NCBI Taxonomy" id="86971"/>
    <lineage>
        <taxon>Eukaryota</taxon>
        <taxon>Metazoa</taxon>
        <taxon>Ecdysozoa</taxon>
        <taxon>Arthropoda</taxon>
        <taxon>Hexapoda</taxon>
        <taxon>Insecta</taxon>
        <taxon>Pterygota</taxon>
        <taxon>Neoptera</taxon>
        <taxon>Endopterygota</taxon>
        <taxon>Hymenoptera</taxon>
        <taxon>Apocrita</taxon>
        <taxon>Proctotrupomorpha</taxon>
        <taxon>Chalcidoidea</taxon>
        <taxon>Trichogrammatidae</taxon>
        <taxon>Trichogramma</taxon>
    </lineage>
</organism>
<dbReference type="EMBL" id="CADCXV010001460">
    <property type="protein sequence ID" value="CAB0044494.1"/>
    <property type="molecule type" value="Genomic_DNA"/>
</dbReference>
<accession>A0A6H5J381</accession>
<keyword evidence="2" id="KW-1185">Reference proteome</keyword>
<evidence type="ECO:0000313" key="1">
    <source>
        <dbReference type="EMBL" id="CAB0044494.1"/>
    </source>
</evidence>